<evidence type="ECO:0000256" key="2">
    <source>
        <dbReference type="ARBA" id="ARBA00023012"/>
    </source>
</evidence>
<evidence type="ECO:0000256" key="1">
    <source>
        <dbReference type="ARBA" id="ARBA00022553"/>
    </source>
</evidence>
<evidence type="ECO:0000256" key="4">
    <source>
        <dbReference type="SAM" id="MobiDB-lite"/>
    </source>
</evidence>
<feature type="compositionally biased region" description="Low complexity" evidence="4">
    <location>
        <begin position="535"/>
        <end position="558"/>
    </location>
</feature>
<dbReference type="InterPro" id="IPR001789">
    <property type="entry name" value="Sig_transdc_resp-reg_receiver"/>
</dbReference>
<dbReference type="PANTHER" id="PTHR43719">
    <property type="entry name" value="TWO-COMPONENT HISTIDINE KINASE"/>
    <property type="match status" value="1"/>
</dbReference>
<dbReference type="FunFam" id="3.40.50.2300:FF:000146">
    <property type="entry name" value="Putative two-component response regulator SSK1p"/>
    <property type="match status" value="1"/>
</dbReference>
<keyword evidence="1 3" id="KW-0597">Phosphoprotein</keyword>
<comment type="caution">
    <text evidence="6">The sequence shown here is derived from an EMBL/GenBank/DDBJ whole genome shotgun (WGS) entry which is preliminary data.</text>
</comment>
<dbReference type="PANTHER" id="PTHR43719:SF28">
    <property type="entry name" value="PEROXIDE STRESS-ACTIVATED HISTIDINE KINASE MAK1-RELATED"/>
    <property type="match status" value="1"/>
</dbReference>
<reference evidence="6" key="1">
    <citation type="submission" date="2022-07" db="EMBL/GenBank/DDBJ databases">
        <title>Phylogenomic reconstructions and comparative analyses of Kickxellomycotina fungi.</title>
        <authorList>
            <person name="Reynolds N.K."/>
            <person name="Stajich J.E."/>
            <person name="Barry K."/>
            <person name="Grigoriev I.V."/>
            <person name="Crous P."/>
            <person name="Smith M.E."/>
        </authorList>
    </citation>
    <scope>NUCLEOTIDE SEQUENCE</scope>
    <source>
        <strain evidence="6">NBRC 105413</strain>
    </source>
</reference>
<keyword evidence="7" id="KW-1185">Reference proteome</keyword>
<organism evidence="6 7">
    <name type="scientific">Coemansia asiatica</name>
    <dbReference type="NCBI Taxonomy" id="1052880"/>
    <lineage>
        <taxon>Eukaryota</taxon>
        <taxon>Fungi</taxon>
        <taxon>Fungi incertae sedis</taxon>
        <taxon>Zoopagomycota</taxon>
        <taxon>Kickxellomycotina</taxon>
        <taxon>Kickxellomycetes</taxon>
        <taxon>Kickxellales</taxon>
        <taxon>Kickxellaceae</taxon>
        <taxon>Coemansia</taxon>
    </lineage>
</organism>
<proteinExistence type="predicted"/>
<feature type="modified residue" description="4-aspartylphosphate" evidence="3">
    <location>
        <position position="1207"/>
    </location>
</feature>
<evidence type="ECO:0000259" key="5">
    <source>
        <dbReference type="PROSITE" id="PS50110"/>
    </source>
</evidence>
<accession>A0A9W7XFN3</accession>
<feature type="compositionally biased region" description="Low complexity" evidence="4">
    <location>
        <begin position="29"/>
        <end position="38"/>
    </location>
</feature>
<evidence type="ECO:0000256" key="3">
    <source>
        <dbReference type="PROSITE-ProRule" id="PRU00169"/>
    </source>
</evidence>
<sequence length="1351" mass="146061">MAEAESNEAELLTNSETLATGNAAENDPEQQQEQLSQQEQEERQIHQSDITRCTNRRWVLALALLACKYAMHGSSSAREQLLLIGIKGLMVALASIGMGAEADTEGVGSDRARGMALALAASGLALLGYARCKASMATGDALSNLRAERARFSRLLHAHMRLAVNGTMSGIEDGSVDNVAVPVSSIASSVFLIEHIERCSGTGTVAISGSSSDILFLGCLQSIADVLAARAGELSVRLAFALPTPPLLDHRSVQAVFPSATERAFVYGSHELLESAAQPLRHVLLEAGCLLLEQFLQPDDEMSFVARNTENGCAVTYLVCRRLLRANNDSGQLWRNARLTEISDICETRYPGSVWLESRCVLWGDNKLQLAGFDANGQAVASSQLETEIDEAACREAAMAQHNWLFVRLVMPDALRKPTALLAYASGLRSSDSKSPFLELSEFRQMLRGARVVTRAGVRAHRRLLAAIEGYLREAGCAVERSVGPNPGPPSTPGAVAQLIAQKPPAFIIIDEDMDVLRTEFENLRGTLTFSSSTSGQPGASPQPAPGSLSPSPLQQQAQEAIAGLRRRGFTSTVGIVVFVSISAMPDYRDCVRALSTMPHPLPPPVVKIVPKPISERRLLISLRATWETRRARPSTSSYHLSHRSLGSPMAQMQMQMQSSTAAAAAAYFGRDHSALSTPQSTGSEGMYSNLRTVDQMPAVVANQRFAPALDIAPPEGRKQKNSNRPESISIPVDHKNEEEIAGKESPPSPLIEVGQMFAKTLRCATSPREAPSMEPSSDYVSRLDTVAETESDSRSKTPETMSMFKTASLSWSSESEAADRLGSDEQRSAGGGTATATATATVVETDSAAEPSVSQPKSGSIDIESPGISKTRSLLRDKMSLFNRAKQKARNKLRGISEPHAPEDEGTVSAVVPPSRNDATESEEGSSQQSAHILLQPPLQKQKSQQSAEIDVDKPLPALPMSTDEEKKREQEQGKVVEEEPAVNAAASGKEKAVAAAAAAAPESDEAVLAPAHQKKPKDEAAASSAARDRKARLHARLQNASKRLAESQKQAARKSADGKSEASDTSSLKSRDTKKKALSSASSSVKRSDSIANNNKNNNNSGINVSSSGSTGAPRKRTSGSQLLVEPIVGRVLDNSPPIRVLIVEDNLINRSIMERFLRHMHVYYDVASNGEEAIAMWTAAAEEKRSEQVEGRAISGPYHIVFMDIQMPIMDGIAATKHIRGLERQRKIGVWEDRGSVARMAAEGNWRSASVRWQPYRHVAKDEDLLVSSGTMQSLPVVKSPVIIVALTASSLQSDRHAALAAGCNDFLTKPVSLIWLRKKIMEWGCMQALVDHEGWQRWRLLREKRDM</sequence>
<feature type="domain" description="Response regulatory" evidence="5">
    <location>
        <begin position="1142"/>
        <end position="1328"/>
    </location>
</feature>
<dbReference type="EMBL" id="JANBOH010000249">
    <property type="protein sequence ID" value="KAJ1643504.1"/>
    <property type="molecule type" value="Genomic_DNA"/>
</dbReference>
<dbReference type="Pfam" id="PF00072">
    <property type="entry name" value="Response_reg"/>
    <property type="match status" value="1"/>
</dbReference>
<protein>
    <submittedName>
        <fullName evidence="6">Response regulator</fullName>
    </submittedName>
</protein>
<feature type="region of interest" description="Disordered" evidence="4">
    <location>
        <begin position="765"/>
        <end position="1121"/>
    </location>
</feature>
<gene>
    <name evidence="6" type="primary">MgSsk1</name>
    <name evidence="6" type="ORF">LPJ64_004730</name>
</gene>
<dbReference type="SMART" id="SM00448">
    <property type="entry name" value="REC"/>
    <property type="match status" value="1"/>
</dbReference>
<name>A0A9W7XFN3_9FUNG</name>
<dbReference type="Proteomes" id="UP001145021">
    <property type="component" value="Unassembled WGS sequence"/>
</dbReference>
<dbReference type="SUPFAM" id="SSF52172">
    <property type="entry name" value="CheY-like"/>
    <property type="match status" value="1"/>
</dbReference>
<dbReference type="InterPro" id="IPR050956">
    <property type="entry name" value="2C_system_His_kinase"/>
</dbReference>
<feature type="compositionally biased region" description="Basic and acidic residues" evidence="4">
    <location>
        <begin position="818"/>
        <end position="828"/>
    </location>
</feature>
<feature type="compositionally biased region" description="Basic and acidic residues" evidence="4">
    <location>
        <begin position="965"/>
        <end position="979"/>
    </location>
</feature>
<dbReference type="Gene3D" id="3.40.50.2300">
    <property type="match status" value="1"/>
</dbReference>
<dbReference type="PROSITE" id="PS50110">
    <property type="entry name" value="RESPONSE_REGULATORY"/>
    <property type="match status" value="1"/>
</dbReference>
<feature type="compositionally biased region" description="Low complexity" evidence="4">
    <location>
        <begin position="983"/>
        <end position="1011"/>
    </location>
</feature>
<dbReference type="CDD" id="cd17546">
    <property type="entry name" value="REC_hyHK_CKI1_RcsC-like"/>
    <property type="match status" value="1"/>
</dbReference>
<feature type="compositionally biased region" description="Low complexity" evidence="4">
    <location>
        <begin position="1080"/>
        <end position="1112"/>
    </location>
</feature>
<feature type="region of interest" description="Disordered" evidence="4">
    <location>
        <begin position="711"/>
        <end position="751"/>
    </location>
</feature>
<dbReference type="GO" id="GO:0000156">
    <property type="term" value="F:phosphorelay response regulator activity"/>
    <property type="evidence" value="ECO:0007669"/>
    <property type="project" value="UniProtKB-ARBA"/>
</dbReference>
<dbReference type="InterPro" id="IPR011006">
    <property type="entry name" value="CheY-like_superfamily"/>
</dbReference>
<feature type="compositionally biased region" description="Low complexity" evidence="4">
    <location>
        <begin position="935"/>
        <end position="948"/>
    </location>
</feature>
<feature type="region of interest" description="Disordered" evidence="4">
    <location>
        <begin position="528"/>
        <end position="558"/>
    </location>
</feature>
<evidence type="ECO:0000313" key="7">
    <source>
        <dbReference type="Proteomes" id="UP001145021"/>
    </source>
</evidence>
<feature type="region of interest" description="Disordered" evidence="4">
    <location>
        <begin position="1"/>
        <end position="48"/>
    </location>
</feature>
<feature type="compositionally biased region" description="Basic and acidic residues" evidence="4">
    <location>
        <begin position="733"/>
        <end position="743"/>
    </location>
</feature>
<keyword evidence="2" id="KW-0902">Two-component regulatory system</keyword>
<evidence type="ECO:0000313" key="6">
    <source>
        <dbReference type="EMBL" id="KAJ1643504.1"/>
    </source>
</evidence>